<dbReference type="PROSITE" id="PS00284">
    <property type="entry name" value="SERPIN"/>
    <property type="match status" value="1"/>
</dbReference>
<dbReference type="Pfam" id="PF00079">
    <property type="entry name" value="Serpin"/>
    <property type="match status" value="1"/>
</dbReference>
<dbReference type="InterPro" id="IPR023796">
    <property type="entry name" value="Serpin_dom"/>
</dbReference>
<dbReference type="InterPro" id="IPR000215">
    <property type="entry name" value="Serpin_fam"/>
</dbReference>
<dbReference type="InterPro" id="IPR036186">
    <property type="entry name" value="Serpin_sf"/>
</dbReference>
<comment type="caution">
    <text evidence="3">The sequence shown here is derived from an EMBL/GenBank/DDBJ whole genome shotgun (WGS) entry which is preliminary data.</text>
</comment>
<dbReference type="SUPFAM" id="SSF56574">
    <property type="entry name" value="Serpins"/>
    <property type="match status" value="1"/>
</dbReference>
<dbReference type="Proteomes" id="UP001414441">
    <property type="component" value="Unassembled WGS sequence"/>
</dbReference>
<dbReference type="PANTHER" id="PTHR11461">
    <property type="entry name" value="SERINE PROTEASE INHIBITOR, SERPIN"/>
    <property type="match status" value="1"/>
</dbReference>
<dbReference type="RefSeq" id="WP_347163215.1">
    <property type="nucleotide sequence ID" value="NZ_JBDLOB010000004.1"/>
</dbReference>
<dbReference type="Gene3D" id="2.30.39.10">
    <property type="entry name" value="Alpha-1-antitrypsin, domain 1"/>
    <property type="match status" value="1"/>
</dbReference>
<sequence>MKPAILIYHFVTGGTLLMCMGCQPQVLDTVNHRNSTDTAMSQPVVLDTEEVNSQQAVKIRDFARSNASIDNASMINTDCHQSTDNQSLNHSSLVTSPSISITQNLDLLKQLNKKSLTKNIVFSTYSLDQAAKTALLSMPKPMKAQRPNWLLSDLTPLSLNQPLSKLPNSYQNDNQLFYHEGDTISPAYDTIYKAALNGKAHPLNFNEPVTAATQANQWVSTQTSGMIDNVFKADMFIQNDAMLSNVLYFKANWLSPFQTDDTKLSSFITASGKTQMVPTMAQELELLYSKHEDWEYVGIPFEDGSMLQLFLTPKNKGIAIPNNDIVAALLRESTERKIQLLLPKLNLQGNIVDLNEIAPEISSWQLSNLVTGKILKSPKLIHQSVITWNEAGAEAAALSSIMVSKSISLPITVKVNRPFVFMIRHGDKVMFTSAVREMDVLMTDDKTAL</sequence>
<dbReference type="Gene3D" id="3.30.497.10">
    <property type="entry name" value="Antithrombin, subunit I, domain 2"/>
    <property type="match status" value="1"/>
</dbReference>
<name>A0ABV0D6X4_9GAMM</name>
<accession>A0ABV0D6X4</accession>
<dbReference type="InterPro" id="IPR023795">
    <property type="entry name" value="Serpin_CS"/>
</dbReference>
<dbReference type="PANTHER" id="PTHR11461:SF211">
    <property type="entry name" value="GH10112P-RELATED"/>
    <property type="match status" value="1"/>
</dbReference>
<dbReference type="InterPro" id="IPR042178">
    <property type="entry name" value="Serpin_sf_1"/>
</dbReference>
<protein>
    <submittedName>
        <fullName evidence="3">Serpin family protein</fullName>
    </submittedName>
</protein>
<dbReference type="CDD" id="cd00172">
    <property type="entry name" value="serpin"/>
    <property type="match status" value="1"/>
</dbReference>
<gene>
    <name evidence="3" type="ORF">ABFV72_08745</name>
</gene>
<evidence type="ECO:0000313" key="4">
    <source>
        <dbReference type="Proteomes" id="UP001414441"/>
    </source>
</evidence>
<keyword evidence="4" id="KW-1185">Reference proteome</keyword>
<evidence type="ECO:0000256" key="1">
    <source>
        <dbReference type="RuleBase" id="RU000411"/>
    </source>
</evidence>
<feature type="domain" description="Serpin" evidence="2">
    <location>
        <begin position="105"/>
        <end position="438"/>
    </location>
</feature>
<comment type="similarity">
    <text evidence="1">Belongs to the serpin family.</text>
</comment>
<dbReference type="SMART" id="SM00093">
    <property type="entry name" value="SERPIN"/>
    <property type="match status" value="1"/>
</dbReference>
<evidence type="ECO:0000313" key="3">
    <source>
        <dbReference type="EMBL" id="MEN8626098.1"/>
    </source>
</evidence>
<organism evidence="3 4">
    <name type="scientific">Psychrobacter proteolyticus</name>
    <dbReference type="NCBI Taxonomy" id="147825"/>
    <lineage>
        <taxon>Bacteria</taxon>
        <taxon>Pseudomonadati</taxon>
        <taxon>Pseudomonadota</taxon>
        <taxon>Gammaproteobacteria</taxon>
        <taxon>Moraxellales</taxon>
        <taxon>Moraxellaceae</taxon>
        <taxon>Psychrobacter</taxon>
    </lineage>
</organism>
<evidence type="ECO:0000259" key="2">
    <source>
        <dbReference type="SMART" id="SM00093"/>
    </source>
</evidence>
<dbReference type="InterPro" id="IPR042185">
    <property type="entry name" value="Serpin_sf_2"/>
</dbReference>
<proteinExistence type="inferred from homology"/>
<dbReference type="EMBL" id="JBDLOB010000004">
    <property type="protein sequence ID" value="MEN8626098.1"/>
    <property type="molecule type" value="Genomic_DNA"/>
</dbReference>
<reference evidence="3 4" key="1">
    <citation type="submission" date="2024-05" db="EMBL/GenBank/DDBJ databases">
        <title>Genome sequencing of Marine Estuary Bacteria, Pseudoalteromonas distincta strain FA, Psychrobacter proteolyticus strain EA, and Shewanella baltica strain CA.</title>
        <authorList>
            <person name="Dieffenbach S.A."/>
            <person name="Maclea K.S."/>
        </authorList>
    </citation>
    <scope>NUCLEOTIDE SEQUENCE [LARGE SCALE GENOMIC DNA]</scope>
    <source>
        <strain evidence="3 4">EA</strain>
    </source>
</reference>